<dbReference type="Pfam" id="PF03694">
    <property type="entry name" value="Erg28"/>
    <property type="match status" value="1"/>
</dbReference>
<evidence type="ECO:0000256" key="3">
    <source>
        <dbReference type="ARBA" id="ARBA00022516"/>
    </source>
</evidence>
<dbReference type="PANTHER" id="PTHR15451:SF19">
    <property type="entry name" value="ERGOSTEROL BIOSYNTHETIC PROTEIN 28 HOMOLOG"/>
    <property type="match status" value="1"/>
</dbReference>
<evidence type="ECO:0000256" key="12">
    <source>
        <dbReference type="ARBA" id="ARBA00023221"/>
    </source>
</evidence>
<protein>
    <submittedName>
        <fullName evidence="14">Uncharacterized protein</fullName>
    </submittedName>
</protein>
<keyword evidence="10 13" id="KW-0472">Membrane</keyword>
<evidence type="ECO:0000313" key="14">
    <source>
        <dbReference type="EMBL" id="ORZ32090.1"/>
    </source>
</evidence>
<dbReference type="AlphaFoldDB" id="A0A1Y2HBX4"/>
<evidence type="ECO:0000256" key="4">
    <source>
        <dbReference type="ARBA" id="ARBA00022692"/>
    </source>
</evidence>
<feature type="transmembrane region" description="Helical" evidence="13">
    <location>
        <begin position="16"/>
        <end position="36"/>
    </location>
</feature>
<evidence type="ECO:0000256" key="7">
    <source>
        <dbReference type="ARBA" id="ARBA00022989"/>
    </source>
</evidence>
<proteinExistence type="inferred from homology"/>
<sequence>MNALDSVVALLPHEPLPQWLTLVSVISIASGLNALVNPIKYSRNLYSANVTELVYGLTMGTFLIALAHFSSEVFVFKTMRLSGTSVSPFVVATTSALWMWSARSIYVPQLF</sequence>
<gene>
    <name evidence="14" type="ORF">BCR44DRAFT_1441055</name>
</gene>
<dbReference type="GO" id="GO:0016126">
    <property type="term" value="P:sterol biosynthetic process"/>
    <property type="evidence" value="ECO:0007669"/>
    <property type="project" value="UniProtKB-KW"/>
</dbReference>
<dbReference type="EMBL" id="MCFL01000051">
    <property type="protein sequence ID" value="ORZ32090.1"/>
    <property type="molecule type" value="Genomic_DNA"/>
</dbReference>
<dbReference type="STRING" id="765915.A0A1Y2HBX4"/>
<comment type="caution">
    <text evidence="14">The sequence shown here is derived from an EMBL/GenBank/DDBJ whole genome shotgun (WGS) entry which is preliminary data.</text>
</comment>
<keyword evidence="5" id="KW-0256">Endoplasmic reticulum</keyword>
<comment type="subcellular location">
    <subcellularLocation>
        <location evidence="1">Endoplasmic reticulum membrane</location>
        <topology evidence="1">Multi-pass membrane protein</topology>
    </subcellularLocation>
</comment>
<keyword evidence="7 13" id="KW-1133">Transmembrane helix</keyword>
<feature type="transmembrane region" description="Helical" evidence="13">
    <location>
        <begin position="48"/>
        <end position="69"/>
    </location>
</feature>
<keyword evidence="11" id="KW-1207">Sterol metabolism</keyword>
<feature type="transmembrane region" description="Helical" evidence="13">
    <location>
        <begin position="81"/>
        <end position="100"/>
    </location>
</feature>
<evidence type="ECO:0000256" key="13">
    <source>
        <dbReference type="SAM" id="Phobius"/>
    </source>
</evidence>
<evidence type="ECO:0000256" key="2">
    <source>
        <dbReference type="ARBA" id="ARBA00005377"/>
    </source>
</evidence>
<evidence type="ECO:0000256" key="5">
    <source>
        <dbReference type="ARBA" id="ARBA00022824"/>
    </source>
</evidence>
<evidence type="ECO:0000256" key="1">
    <source>
        <dbReference type="ARBA" id="ARBA00004477"/>
    </source>
</evidence>
<evidence type="ECO:0000256" key="6">
    <source>
        <dbReference type="ARBA" id="ARBA00022955"/>
    </source>
</evidence>
<keyword evidence="9" id="KW-0443">Lipid metabolism</keyword>
<dbReference type="PANTHER" id="PTHR15451">
    <property type="entry name" value="ERGOSTEROL BIOSYNTHETIC PROTEIN 28-RELATED"/>
    <property type="match status" value="1"/>
</dbReference>
<name>A0A1Y2HBX4_9FUNG</name>
<reference evidence="14 15" key="1">
    <citation type="submission" date="2016-07" db="EMBL/GenBank/DDBJ databases">
        <title>Pervasive Adenine N6-methylation of Active Genes in Fungi.</title>
        <authorList>
            <consortium name="DOE Joint Genome Institute"/>
            <person name="Mondo S.J."/>
            <person name="Dannebaum R.O."/>
            <person name="Kuo R.C."/>
            <person name="Labutti K."/>
            <person name="Haridas S."/>
            <person name="Kuo A."/>
            <person name="Salamov A."/>
            <person name="Ahrendt S.R."/>
            <person name="Lipzen A."/>
            <person name="Sullivan W."/>
            <person name="Andreopoulos W.B."/>
            <person name="Clum A."/>
            <person name="Lindquist E."/>
            <person name="Daum C."/>
            <person name="Ramamoorthy G.K."/>
            <person name="Gryganskyi A."/>
            <person name="Culley D."/>
            <person name="Magnuson J.K."/>
            <person name="James T.Y."/>
            <person name="O'Malley M.A."/>
            <person name="Stajich J.E."/>
            <person name="Spatafora J.W."/>
            <person name="Visel A."/>
            <person name="Grigoriev I.V."/>
        </authorList>
    </citation>
    <scope>NUCLEOTIDE SEQUENCE [LARGE SCALE GENOMIC DNA]</scope>
    <source>
        <strain evidence="14 15">PL171</strain>
    </source>
</reference>
<accession>A0A1Y2HBX4</accession>
<comment type="similarity">
    <text evidence="2">Belongs to the ERG28 family.</text>
</comment>
<dbReference type="Proteomes" id="UP000193411">
    <property type="component" value="Unassembled WGS sequence"/>
</dbReference>
<keyword evidence="3" id="KW-0444">Lipid biosynthesis</keyword>
<keyword evidence="6" id="KW-0752">Steroid biosynthesis</keyword>
<dbReference type="GO" id="GO:0005789">
    <property type="term" value="C:endoplasmic reticulum membrane"/>
    <property type="evidence" value="ECO:0007669"/>
    <property type="project" value="UniProtKB-SubCell"/>
</dbReference>
<dbReference type="GO" id="GO:0030674">
    <property type="term" value="F:protein-macromolecule adaptor activity"/>
    <property type="evidence" value="ECO:0007669"/>
    <property type="project" value="TreeGrafter"/>
</dbReference>
<evidence type="ECO:0000313" key="15">
    <source>
        <dbReference type="Proteomes" id="UP000193411"/>
    </source>
</evidence>
<dbReference type="InterPro" id="IPR005352">
    <property type="entry name" value="Erg28"/>
</dbReference>
<organism evidence="14 15">
    <name type="scientific">Catenaria anguillulae PL171</name>
    <dbReference type="NCBI Taxonomy" id="765915"/>
    <lineage>
        <taxon>Eukaryota</taxon>
        <taxon>Fungi</taxon>
        <taxon>Fungi incertae sedis</taxon>
        <taxon>Blastocladiomycota</taxon>
        <taxon>Blastocladiomycetes</taxon>
        <taxon>Blastocladiales</taxon>
        <taxon>Catenariaceae</taxon>
        <taxon>Catenaria</taxon>
    </lineage>
</organism>
<evidence type="ECO:0000256" key="10">
    <source>
        <dbReference type="ARBA" id="ARBA00023136"/>
    </source>
</evidence>
<dbReference type="OrthoDB" id="6485510at2759"/>
<keyword evidence="4 13" id="KW-0812">Transmembrane</keyword>
<keyword evidence="15" id="KW-1185">Reference proteome</keyword>
<evidence type="ECO:0000256" key="11">
    <source>
        <dbReference type="ARBA" id="ARBA00023166"/>
    </source>
</evidence>
<evidence type="ECO:0000256" key="8">
    <source>
        <dbReference type="ARBA" id="ARBA00023011"/>
    </source>
</evidence>
<keyword evidence="8" id="KW-0756">Sterol biosynthesis</keyword>
<evidence type="ECO:0000256" key="9">
    <source>
        <dbReference type="ARBA" id="ARBA00023098"/>
    </source>
</evidence>
<keyword evidence="12" id="KW-0753">Steroid metabolism</keyword>